<dbReference type="RefSeq" id="XP_029029448.1">
    <property type="nucleotide sequence ID" value="XM_029173615.3"/>
</dbReference>
<feature type="region of interest" description="Disordered" evidence="13">
    <location>
        <begin position="1630"/>
        <end position="1653"/>
    </location>
</feature>
<dbReference type="InterPro" id="IPR011990">
    <property type="entry name" value="TPR-like_helical_dom_sf"/>
</dbReference>
<dbReference type="PANTHER" id="PTHR17550:SF8">
    <property type="entry name" value="RING-TYPE E3 UBIQUITIN TRANSFERASE"/>
    <property type="match status" value="1"/>
</dbReference>
<feature type="repeat" description="TPR" evidence="11">
    <location>
        <begin position="200"/>
        <end position="233"/>
    </location>
</feature>
<sequence>MFDSGPEYGYDFEDDTYSYLPRCPPAEMFEQWGRIPVETKKDAAERMKVCAFWHPILLQPESSNIAFWAADVGLISHRGNDDLSLKHLCKIEILETILKAMEKGSLKIEPTRQIFLLSNGLTSDPDHYGVLRVAVDWLARIEGSGIVQQIAELGDRATTVAILQVVFTEFAKYIQEMASNTERTMKALMARPQEYLMEKCEEMKRRGNEKYQKQEYEDALKYYSRAIRHYPENHIIYGNRALCYIRCKNYLKAVVDGKRATLIKPHWAKGHYRYCEALFLLGEVKMAVKANLMAQKECKSDHDGLKDLEQQQQKFIIETSNPKAGQLKSKNKRSGSANRPGTVESQSAKANYKAGDASKAPQTKVSAVKQSKQPVKSERSTQADSSTKDSKPSKSDFSSKNGKDESSTAVRKKKNACFQSKEEKVVDSKAVCKELRSIVQDAHTALTDLRSRNAVQAFTQAVFIVESNTPEELGLSTVDVLLLSYGLVCALTDVGQPEELAKAHFHLEKIKSAEERTFHCLVYYATGRVYLKENRFAVALQRFLDSLQMVKNKITPGKLTWPLTKEIVKETELDYFKEILESAIELCKFPPIPDAICRLENCLVPFKAEIYFTDPDFKGFIRLSCCHNCIVEYHITCWKTFKTSSSSDKNDKDFLLEMCLTPDCVGKICNIQIYGQTGLLKCKFEAGIVRPQTEKKPKVNQKCTSLKKLKSKEERRHKRKQHKLSFQEKETVVNHDDILPKKEDTASQIQQKAWLLYRDRVLLQISQNMELLREEKGLQVSALTTSLKPWLELDLSRGNRLAQRMLNWQQEALQTVGQVFELLLERKNRVWARVFIQELSSCEDVNPKLNTWACKLNNAGLTAAKSFIERYAEHLEQLDLNLLLRFGPVEDLIMEKLSTTPELLSNISLTVTEYLKRAPPHDTRLFIWALEEHRDQYPSCHTILDEYFDMMDGHCSVLKKSDESDNNSLMKTKNRGRKKKQKEPKGVIILSGGRGVTPRDDWDQDYFEDDSLLFLDPAEPFSVPSHLRDQVADFERQYNGARSRSQCNNILDNNPDPTKETLYDYFAQILEEHGPLVAEDPLLVGELEHFPSVAQLNIQEAGGIEAFLLNSLRFIKMGRCIGLAKHAVSLQQAGHGSLLDELDDLEDPDTNPEFTKAAYSNCLDNYLSAEAEVYLPNPHLYAYESGPNLYSHWSNGDDQLQEPYFSNIDYGNIDFSDLMDLYTCEDGWQKDSLMPEENILFKHAAVQTCQDTMRSVAVNTELYEPFEICSGDLNKKAKHNQELEQQMKMMANGCDEINVKQKEETASLEEEIQNITTNIQVTNTELMLFQQKLEEEVKKDQKEKKANQEALKSLKLDTEKLVEEQGSLVRNIREKKKQYQAMLNDFLELGNQSAAEKMSLEDEIKRCKALLASAKRRSHTAQLSLLESTRDQTLYGFHTELADAKALLSKLNDVTNRYTNPDLEKTKSIWRATVQEVEEKISVAQTQYQQRIDQVKNGIRLSGLIPVNIKNQPEPSAAPLSVAAKEFTSQASGQMPHKAPSPVHLSAAEAPVAAAQPQHKPNRPLAPAHATVFDKAMERLATIFPGYKRSDLMRFVQEFRSFCGGSLTNMTVESVVSGVTQLILDHQDNINSSSSNAAGNGDPAHSATPPLVTPAPVWQSVGHQRTTHSSALNMEDPCIICHEDMTADDICVLECRHSFHNECIRSWLKEQSTCPTCRDHALLPEDFPVLTGRRRQVP</sequence>
<dbReference type="InterPro" id="IPR056871">
    <property type="entry name" value="WH_TTC3"/>
</dbReference>
<keyword evidence="12" id="KW-0175">Coiled coil</keyword>
<dbReference type="Proteomes" id="UP000515150">
    <property type="component" value="Chromosome 14"/>
</dbReference>
<feature type="compositionally biased region" description="Polar residues" evidence="13">
    <location>
        <begin position="334"/>
        <end position="349"/>
    </location>
</feature>
<comment type="catalytic activity">
    <reaction evidence="1">
        <text>S-ubiquitinyl-[E2 ubiquitin-conjugating enzyme]-L-cysteine + [acceptor protein]-L-lysine = [E2 ubiquitin-conjugating enzyme]-L-cysteine + N(6)-ubiquitinyl-[acceptor protein]-L-lysine.</text>
        <dbReference type="EC" id="2.3.2.27"/>
    </reaction>
</comment>
<feature type="compositionally biased region" description="Basic and acidic residues" evidence="13">
    <location>
        <begin position="375"/>
        <end position="394"/>
    </location>
</feature>
<name>A0A6P7P9Q6_BETSP</name>
<dbReference type="Pfam" id="PF13639">
    <property type="entry name" value="zf-RING_2"/>
    <property type="match status" value="1"/>
</dbReference>
<dbReference type="Pfam" id="PF24812">
    <property type="entry name" value="WHD_TTC3"/>
    <property type="match status" value="1"/>
</dbReference>
<dbReference type="KEGG" id="bspl:114869394"/>
<evidence type="ECO:0000256" key="10">
    <source>
        <dbReference type="PROSITE-ProRule" id="PRU00175"/>
    </source>
</evidence>
<feature type="region of interest" description="Disordered" evidence="13">
    <location>
        <begin position="961"/>
        <end position="986"/>
    </location>
</feature>
<dbReference type="InterPro" id="IPR056870">
    <property type="entry name" value="TTC3/DZIP3/RBM44-like_helical"/>
</dbReference>
<dbReference type="InterPro" id="IPR001841">
    <property type="entry name" value="Znf_RING"/>
</dbReference>
<dbReference type="Pfam" id="PF19179">
    <property type="entry name" value="TTC3_DZIP3_dom"/>
    <property type="match status" value="1"/>
</dbReference>
<dbReference type="SMART" id="SM00028">
    <property type="entry name" value="TPR"/>
    <property type="match status" value="3"/>
</dbReference>
<evidence type="ECO:0000256" key="1">
    <source>
        <dbReference type="ARBA" id="ARBA00000900"/>
    </source>
</evidence>
<dbReference type="PROSITE" id="PS50005">
    <property type="entry name" value="TPR"/>
    <property type="match status" value="1"/>
</dbReference>
<evidence type="ECO:0000256" key="3">
    <source>
        <dbReference type="ARBA" id="ARBA00004906"/>
    </source>
</evidence>
<dbReference type="GeneID" id="114869394"/>
<proteinExistence type="predicted"/>
<evidence type="ECO:0000313" key="16">
    <source>
        <dbReference type="RefSeq" id="XP_029029447.1"/>
    </source>
</evidence>
<evidence type="ECO:0000256" key="9">
    <source>
        <dbReference type="ARBA" id="ARBA00022833"/>
    </source>
</evidence>
<dbReference type="PROSITE" id="PS50089">
    <property type="entry name" value="ZF_RING_2"/>
    <property type="match status" value="1"/>
</dbReference>
<dbReference type="GO" id="GO:0005737">
    <property type="term" value="C:cytoplasm"/>
    <property type="evidence" value="ECO:0007669"/>
    <property type="project" value="UniProtKB-SubCell"/>
</dbReference>
<dbReference type="Gene3D" id="1.25.40.10">
    <property type="entry name" value="Tetratricopeptide repeat domain"/>
    <property type="match status" value="1"/>
</dbReference>
<comment type="pathway">
    <text evidence="3">Protein modification; protein ubiquitination.</text>
</comment>
<keyword evidence="9" id="KW-0862">Zinc</keyword>
<dbReference type="CTD" id="7267"/>
<dbReference type="GO" id="GO:0061630">
    <property type="term" value="F:ubiquitin protein ligase activity"/>
    <property type="evidence" value="ECO:0007669"/>
    <property type="project" value="UniProtKB-EC"/>
</dbReference>
<evidence type="ECO:0000256" key="6">
    <source>
        <dbReference type="ARBA" id="ARBA00022679"/>
    </source>
</evidence>
<protein>
    <recommendedName>
        <fullName evidence="4">RING-type E3 ubiquitin transferase</fullName>
        <ecNumber evidence="4">2.3.2.27</ecNumber>
    </recommendedName>
</protein>
<dbReference type="GO" id="GO:0008270">
    <property type="term" value="F:zinc ion binding"/>
    <property type="evidence" value="ECO:0007669"/>
    <property type="project" value="UniProtKB-KW"/>
</dbReference>
<keyword evidence="15" id="KW-1185">Reference proteome</keyword>
<feature type="region of interest" description="Disordered" evidence="13">
    <location>
        <begin position="317"/>
        <end position="414"/>
    </location>
</feature>
<evidence type="ECO:0000256" key="5">
    <source>
        <dbReference type="ARBA" id="ARBA00022490"/>
    </source>
</evidence>
<dbReference type="SMART" id="SM00184">
    <property type="entry name" value="RING"/>
    <property type="match status" value="1"/>
</dbReference>
<dbReference type="InterPro" id="IPR013083">
    <property type="entry name" value="Znf_RING/FYVE/PHD"/>
</dbReference>
<dbReference type="SUPFAM" id="SSF48452">
    <property type="entry name" value="TPR-like"/>
    <property type="match status" value="1"/>
</dbReference>
<dbReference type="Pfam" id="PF24525">
    <property type="entry name" value="TTC3"/>
    <property type="match status" value="1"/>
</dbReference>
<evidence type="ECO:0000256" key="7">
    <source>
        <dbReference type="ARBA" id="ARBA00022723"/>
    </source>
</evidence>
<evidence type="ECO:0000313" key="17">
    <source>
        <dbReference type="RefSeq" id="XP_029029448.1"/>
    </source>
</evidence>
<dbReference type="Gene3D" id="3.30.40.10">
    <property type="entry name" value="Zinc/RING finger domain, C3HC4 (zinc finger)"/>
    <property type="match status" value="1"/>
</dbReference>
<evidence type="ECO:0000256" key="13">
    <source>
        <dbReference type="SAM" id="MobiDB-lite"/>
    </source>
</evidence>
<feature type="compositionally biased region" description="Polar residues" evidence="13">
    <location>
        <begin position="360"/>
        <end position="374"/>
    </location>
</feature>
<keyword evidence="7" id="KW-0479">Metal-binding</keyword>
<feature type="domain" description="RING-type" evidence="14">
    <location>
        <begin position="1678"/>
        <end position="1718"/>
    </location>
</feature>
<dbReference type="InterPro" id="IPR043866">
    <property type="entry name" value="TTC3/DZIP3_dom"/>
</dbReference>
<dbReference type="RefSeq" id="XP_029029447.1">
    <property type="nucleotide sequence ID" value="XM_029173614.3"/>
</dbReference>
<dbReference type="OrthoDB" id="8062037at2759"/>
<keyword evidence="8 10" id="KW-0863">Zinc-finger</keyword>
<feature type="compositionally biased region" description="Low complexity" evidence="13">
    <location>
        <begin position="1630"/>
        <end position="1641"/>
    </location>
</feature>
<keyword evidence="5" id="KW-0963">Cytoplasm</keyword>
<keyword evidence="6" id="KW-0808">Transferase</keyword>
<dbReference type="CDD" id="cd16481">
    <property type="entry name" value="RING-H2_TTC3"/>
    <property type="match status" value="1"/>
</dbReference>
<evidence type="ECO:0000256" key="2">
    <source>
        <dbReference type="ARBA" id="ARBA00004496"/>
    </source>
</evidence>
<evidence type="ECO:0000256" key="11">
    <source>
        <dbReference type="PROSITE-ProRule" id="PRU00339"/>
    </source>
</evidence>
<evidence type="ECO:0000259" key="14">
    <source>
        <dbReference type="PROSITE" id="PS50089"/>
    </source>
</evidence>
<accession>A0A6P7P9Q6</accession>
<feature type="coiled-coil region" evidence="12">
    <location>
        <begin position="1298"/>
        <end position="1417"/>
    </location>
</feature>
<dbReference type="Pfam" id="PF24905">
    <property type="entry name" value="TTC3_9th"/>
    <property type="match status" value="1"/>
</dbReference>
<evidence type="ECO:0000256" key="8">
    <source>
        <dbReference type="ARBA" id="ARBA00022771"/>
    </source>
</evidence>
<dbReference type="PANTHER" id="PTHR17550">
    <property type="entry name" value="E3 UBIQUITIN-PROTEIN LIGASE TTC3"/>
    <property type="match status" value="1"/>
</dbReference>
<gene>
    <name evidence="16 17" type="primary">ttc3</name>
</gene>
<dbReference type="GO" id="GO:0016567">
    <property type="term" value="P:protein ubiquitination"/>
    <property type="evidence" value="ECO:0007669"/>
    <property type="project" value="UniProtKB-UniPathway"/>
</dbReference>
<keyword evidence="11" id="KW-0802">TPR repeat</keyword>
<evidence type="ECO:0000256" key="4">
    <source>
        <dbReference type="ARBA" id="ARBA00012483"/>
    </source>
</evidence>
<dbReference type="EC" id="2.3.2.27" evidence="4"/>
<evidence type="ECO:0000256" key="12">
    <source>
        <dbReference type="SAM" id="Coils"/>
    </source>
</evidence>
<feature type="compositionally biased region" description="Basic residues" evidence="13">
    <location>
        <begin position="972"/>
        <end position="982"/>
    </location>
</feature>
<dbReference type="InterPro" id="IPR019734">
    <property type="entry name" value="TPR_rpt"/>
</dbReference>
<reference evidence="16 17" key="1">
    <citation type="submission" date="2025-04" db="UniProtKB">
        <authorList>
            <consortium name="RefSeq"/>
        </authorList>
    </citation>
    <scope>IDENTIFICATION</scope>
</reference>
<dbReference type="UniPathway" id="UPA00143"/>
<comment type="subcellular location">
    <subcellularLocation>
        <location evidence="2">Cytoplasm</location>
    </subcellularLocation>
</comment>
<evidence type="ECO:0000313" key="15">
    <source>
        <dbReference type="Proteomes" id="UP000515150"/>
    </source>
</evidence>
<organism evidence="15 16">
    <name type="scientific">Betta splendens</name>
    <name type="common">Siamese fighting fish</name>
    <dbReference type="NCBI Taxonomy" id="158456"/>
    <lineage>
        <taxon>Eukaryota</taxon>
        <taxon>Metazoa</taxon>
        <taxon>Chordata</taxon>
        <taxon>Craniata</taxon>
        <taxon>Vertebrata</taxon>
        <taxon>Euteleostomi</taxon>
        <taxon>Actinopterygii</taxon>
        <taxon>Neopterygii</taxon>
        <taxon>Teleostei</taxon>
        <taxon>Neoteleostei</taxon>
        <taxon>Acanthomorphata</taxon>
        <taxon>Anabantaria</taxon>
        <taxon>Anabantiformes</taxon>
        <taxon>Anabantoidei</taxon>
        <taxon>Osphronemidae</taxon>
        <taxon>Betta</taxon>
    </lineage>
</organism>
<dbReference type="InterPro" id="IPR056872">
    <property type="entry name" value="TTC3/DZIP3-like_helical"/>
</dbReference>
<dbReference type="SUPFAM" id="SSF57850">
    <property type="entry name" value="RING/U-box"/>
    <property type="match status" value="1"/>
</dbReference>